<comment type="caution">
    <text evidence="1">The sequence shown here is derived from an EMBL/GenBank/DDBJ whole genome shotgun (WGS) entry which is preliminary data.</text>
</comment>
<gene>
    <name evidence="1" type="primary">Cnig_chr_X.g25741</name>
    <name evidence="1" type="ORF">B9Z55_025741</name>
</gene>
<reference evidence="2" key="1">
    <citation type="submission" date="2017-10" db="EMBL/GenBank/DDBJ databases">
        <title>Rapid genome shrinkage in a self-fertile nematode reveals novel sperm competition proteins.</title>
        <authorList>
            <person name="Yin D."/>
            <person name="Schwarz E.M."/>
            <person name="Thomas C.G."/>
            <person name="Felde R.L."/>
            <person name="Korf I.F."/>
            <person name="Cutter A.D."/>
            <person name="Schartner C.M."/>
            <person name="Ralston E.J."/>
            <person name="Meyer B.J."/>
            <person name="Haag E.S."/>
        </authorList>
    </citation>
    <scope>NUCLEOTIDE SEQUENCE [LARGE SCALE GENOMIC DNA]</scope>
    <source>
        <strain evidence="2">JU1422</strain>
    </source>
</reference>
<organism evidence="1 2">
    <name type="scientific">Caenorhabditis nigoni</name>
    <dbReference type="NCBI Taxonomy" id="1611254"/>
    <lineage>
        <taxon>Eukaryota</taxon>
        <taxon>Metazoa</taxon>
        <taxon>Ecdysozoa</taxon>
        <taxon>Nematoda</taxon>
        <taxon>Chromadorea</taxon>
        <taxon>Rhabditida</taxon>
        <taxon>Rhabditina</taxon>
        <taxon>Rhabditomorpha</taxon>
        <taxon>Rhabditoidea</taxon>
        <taxon>Rhabditidae</taxon>
        <taxon>Peloderinae</taxon>
        <taxon>Caenorhabditis</taxon>
    </lineage>
</organism>
<dbReference type="OrthoDB" id="5875034at2759"/>
<protein>
    <submittedName>
        <fullName evidence="1">Uncharacterized protein</fullName>
    </submittedName>
</protein>
<sequence>MHVLGRMQSPFSLELSLCNKKLIVAANEALAAASSDSPDVLTALKTLGPKAAALFKSFLPIGSIMTRNPKEVTDPMDYLSDYSGQYYDPNDYKRSDFMTKFERLCSNLSSYVYEVLIVREAANKYESYFNGDDTRCSFHKHNSGFNTIIGRIPFNSDDQYGKRKKPEMFYPLFNKKMNHILTVRLGKLIEKQRAAASEVIQTIQSEMNNLYADPTLPMIADSLKEKIGKDIITNYGFSCWAIIREWRWMPCPEITYGSSPFKINDFESITTLRYKNRGEITQDCEDFRFFFFV</sequence>
<proteinExistence type="predicted"/>
<dbReference type="AlphaFoldDB" id="A0A2G5T038"/>
<evidence type="ECO:0000313" key="1">
    <source>
        <dbReference type="EMBL" id="PIC20598.1"/>
    </source>
</evidence>
<accession>A0A2G5T038</accession>
<dbReference type="Proteomes" id="UP000230233">
    <property type="component" value="Chromosome X"/>
</dbReference>
<keyword evidence="2" id="KW-1185">Reference proteome</keyword>
<evidence type="ECO:0000313" key="2">
    <source>
        <dbReference type="Proteomes" id="UP000230233"/>
    </source>
</evidence>
<name>A0A2G5T038_9PELO</name>
<dbReference type="EMBL" id="PDUG01000006">
    <property type="protein sequence ID" value="PIC20598.1"/>
    <property type="molecule type" value="Genomic_DNA"/>
</dbReference>